<comment type="caution">
    <text evidence="2">The sequence shown here is derived from an EMBL/GenBank/DDBJ whole genome shotgun (WGS) entry which is preliminary data.</text>
</comment>
<dbReference type="Proteomes" id="UP000436088">
    <property type="component" value="Unassembled WGS sequence"/>
</dbReference>
<organism evidence="2 3">
    <name type="scientific">Hibiscus syriacus</name>
    <name type="common">Rose of Sharon</name>
    <dbReference type="NCBI Taxonomy" id="106335"/>
    <lineage>
        <taxon>Eukaryota</taxon>
        <taxon>Viridiplantae</taxon>
        <taxon>Streptophyta</taxon>
        <taxon>Embryophyta</taxon>
        <taxon>Tracheophyta</taxon>
        <taxon>Spermatophyta</taxon>
        <taxon>Magnoliopsida</taxon>
        <taxon>eudicotyledons</taxon>
        <taxon>Gunneridae</taxon>
        <taxon>Pentapetalae</taxon>
        <taxon>rosids</taxon>
        <taxon>malvids</taxon>
        <taxon>Malvales</taxon>
        <taxon>Malvaceae</taxon>
        <taxon>Malvoideae</taxon>
        <taxon>Hibiscus</taxon>
    </lineage>
</organism>
<feature type="transmembrane region" description="Helical" evidence="1">
    <location>
        <begin position="55"/>
        <end position="81"/>
    </location>
</feature>
<reference evidence="2" key="1">
    <citation type="submission" date="2019-09" db="EMBL/GenBank/DDBJ databases">
        <title>Draft genome information of white flower Hibiscus syriacus.</title>
        <authorList>
            <person name="Kim Y.-M."/>
        </authorList>
    </citation>
    <scope>NUCLEOTIDE SEQUENCE [LARGE SCALE GENOMIC DNA]</scope>
    <source>
        <strain evidence="2">YM2019G1</strain>
    </source>
</reference>
<dbReference type="SUPFAM" id="SSF48317">
    <property type="entry name" value="Acid phosphatase/Vanadium-dependent haloperoxidase"/>
    <property type="match status" value="1"/>
</dbReference>
<keyword evidence="3" id="KW-1185">Reference proteome</keyword>
<accession>A0A6A2YB04</accession>
<evidence type="ECO:0000256" key="1">
    <source>
        <dbReference type="SAM" id="Phobius"/>
    </source>
</evidence>
<dbReference type="InterPro" id="IPR036938">
    <property type="entry name" value="PAP2/HPO_sf"/>
</dbReference>
<evidence type="ECO:0000313" key="3">
    <source>
        <dbReference type="Proteomes" id="UP000436088"/>
    </source>
</evidence>
<proteinExistence type="predicted"/>
<sequence>MGSTKAVAPSSPHFLQPLITIDASVSLFLHKLFKPILPAFLFLLLEYSADFQFTFPVSIALFLASPSFSSLAVPLILGHLLDCTLIGRIKLISPVPVLITTQTPSVHTAKSFPSGHASRALF</sequence>
<keyword evidence="1" id="KW-1133">Transmembrane helix</keyword>
<dbReference type="AlphaFoldDB" id="A0A6A2YB04"/>
<keyword evidence="1" id="KW-0812">Transmembrane</keyword>
<name>A0A6A2YB04_HIBSY</name>
<keyword evidence="1" id="KW-0472">Membrane</keyword>
<protein>
    <submittedName>
        <fullName evidence="2">Phosphatidic acid phosphatase (PAP2) family protein</fullName>
    </submittedName>
</protein>
<evidence type="ECO:0000313" key="2">
    <source>
        <dbReference type="EMBL" id="KAE8671759.1"/>
    </source>
</evidence>
<gene>
    <name evidence="2" type="ORF">F3Y22_tig00111941pilonHSYRG00263</name>
</gene>
<dbReference type="EMBL" id="VEPZ02001466">
    <property type="protein sequence ID" value="KAE8671759.1"/>
    <property type="molecule type" value="Genomic_DNA"/>
</dbReference>